<dbReference type="PANTHER" id="PTHR11999">
    <property type="entry name" value="GROUP II PYRIDOXAL-5-PHOSPHATE DECARBOXYLASE"/>
    <property type="match status" value="1"/>
</dbReference>
<reference evidence="8 9" key="1">
    <citation type="submission" date="2017-10" db="EMBL/GenBank/DDBJ databases">
        <title>A novel species of cold-tolerant Malassezia isolated from bats.</title>
        <authorList>
            <person name="Lorch J.M."/>
            <person name="Palmer J.M."/>
            <person name="Vanderwolf K.J."/>
            <person name="Schmidt K.Z."/>
            <person name="Verant M.L."/>
            <person name="Weller T.J."/>
            <person name="Blehert D.S."/>
        </authorList>
    </citation>
    <scope>NUCLEOTIDE SEQUENCE [LARGE SCALE GENOMIC DNA]</scope>
    <source>
        <strain evidence="8 9">NWHC:44797-103</strain>
    </source>
</reference>
<keyword evidence="9" id="KW-1185">Reference proteome</keyword>
<evidence type="ECO:0000256" key="5">
    <source>
        <dbReference type="ARBA" id="ARBA00023239"/>
    </source>
</evidence>
<proteinExistence type="inferred from homology"/>
<dbReference type="InterPro" id="IPR015421">
    <property type="entry name" value="PyrdxlP-dep_Trfase_major"/>
</dbReference>
<dbReference type="GO" id="GO:0006520">
    <property type="term" value="P:amino acid metabolic process"/>
    <property type="evidence" value="ECO:0007669"/>
    <property type="project" value="InterPro"/>
</dbReference>
<keyword evidence="5 7" id="KW-0456">Lyase</keyword>
<evidence type="ECO:0000256" key="6">
    <source>
        <dbReference type="PIRSR" id="PIRSR602129-50"/>
    </source>
</evidence>
<dbReference type="OrthoDB" id="639767at2759"/>
<gene>
    <name evidence="8" type="ORF">MVES_003637</name>
</gene>
<dbReference type="GO" id="GO:0005737">
    <property type="term" value="C:cytoplasm"/>
    <property type="evidence" value="ECO:0007669"/>
    <property type="project" value="TreeGrafter"/>
</dbReference>
<dbReference type="GO" id="GO:0016831">
    <property type="term" value="F:carboxy-lyase activity"/>
    <property type="evidence" value="ECO:0007669"/>
    <property type="project" value="UniProtKB-KW"/>
</dbReference>
<protein>
    <recommendedName>
        <fullName evidence="10">Aromatic-L-amino-acid decarboxylase</fullName>
    </recommendedName>
</protein>
<evidence type="ECO:0000256" key="7">
    <source>
        <dbReference type="RuleBase" id="RU000382"/>
    </source>
</evidence>
<dbReference type="PANTHER" id="PTHR11999:SF70">
    <property type="entry name" value="MIP05841P"/>
    <property type="match status" value="1"/>
</dbReference>
<evidence type="ECO:0000256" key="2">
    <source>
        <dbReference type="ARBA" id="ARBA00009533"/>
    </source>
</evidence>
<keyword evidence="4 6" id="KW-0663">Pyridoxal phosphate</keyword>
<evidence type="ECO:0000256" key="3">
    <source>
        <dbReference type="ARBA" id="ARBA00022793"/>
    </source>
</evidence>
<dbReference type="EMBL" id="KZ454995">
    <property type="protein sequence ID" value="PKI82419.1"/>
    <property type="molecule type" value="Genomic_DNA"/>
</dbReference>
<feature type="modified residue" description="N6-(pyridoxal phosphate)lysine" evidence="6">
    <location>
        <position position="309"/>
    </location>
</feature>
<dbReference type="InterPro" id="IPR015424">
    <property type="entry name" value="PyrdxlP-dep_Trfase"/>
</dbReference>
<dbReference type="Gene3D" id="1.20.1340.10">
    <property type="entry name" value="dopa decarboxylase, N-terminal domain"/>
    <property type="match status" value="1"/>
</dbReference>
<dbReference type="Pfam" id="PF00282">
    <property type="entry name" value="Pyridoxal_deC"/>
    <property type="match status" value="1"/>
</dbReference>
<accession>A0A2N1J794</accession>
<comment type="similarity">
    <text evidence="2 7">Belongs to the group II decarboxylase family.</text>
</comment>
<dbReference type="SUPFAM" id="SSF53383">
    <property type="entry name" value="PLP-dependent transferases"/>
    <property type="match status" value="1"/>
</dbReference>
<evidence type="ECO:0000256" key="4">
    <source>
        <dbReference type="ARBA" id="ARBA00022898"/>
    </source>
</evidence>
<dbReference type="InterPro" id="IPR015422">
    <property type="entry name" value="PyrdxlP-dep_Trfase_small"/>
</dbReference>
<evidence type="ECO:0000256" key="1">
    <source>
        <dbReference type="ARBA" id="ARBA00001933"/>
    </source>
</evidence>
<evidence type="ECO:0000313" key="9">
    <source>
        <dbReference type="Proteomes" id="UP000232875"/>
    </source>
</evidence>
<dbReference type="PRINTS" id="PR00800">
    <property type="entry name" value="YHDCRBOXLASE"/>
</dbReference>
<evidence type="ECO:0008006" key="10">
    <source>
        <dbReference type="Google" id="ProtNLM"/>
    </source>
</evidence>
<organism evidence="8 9">
    <name type="scientific">Malassezia vespertilionis</name>
    <dbReference type="NCBI Taxonomy" id="2020962"/>
    <lineage>
        <taxon>Eukaryota</taxon>
        <taxon>Fungi</taxon>
        <taxon>Dikarya</taxon>
        <taxon>Basidiomycota</taxon>
        <taxon>Ustilaginomycotina</taxon>
        <taxon>Malasseziomycetes</taxon>
        <taxon>Malasseziales</taxon>
        <taxon>Malasseziaceae</taxon>
        <taxon>Malassezia</taxon>
    </lineage>
</organism>
<evidence type="ECO:0000313" key="8">
    <source>
        <dbReference type="EMBL" id="PKI82419.1"/>
    </source>
</evidence>
<dbReference type="Proteomes" id="UP000232875">
    <property type="component" value="Unassembled WGS sequence"/>
</dbReference>
<dbReference type="Gene3D" id="3.40.640.10">
    <property type="entry name" value="Type I PLP-dependent aspartate aminotransferase-like (Major domain)"/>
    <property type="match status" value="1"/>
</dbReference>
<keyword evidence="3" id="KW-0210">Decarboxylase</keyword>
<dbReference type="STRING" id="2020962.A0A2N1J794"/>
<sequence length="502" mass="55290">MDREAFRQAGYRAVDEVCEYFATLESLPVAAQVEQGYLAKQIPAQAPEHGEAWDTIQRDFHTQIMPGMTHWQHPMFYGFFPSNVTYEGILADIYTAATNNPGFNWTASPAVTELEFIVLDWLAGMVGLGAAFHSNDMSHEGGGVMLGGASEATFTMAIAARERALDRLAHTAPALRASLLPTMVMYGTSQTHTVGAKAAKMLGLQFRALDVCRADDYALRGATLQAALDEDRAKGLHPFILIATYGTTNSCAIDRLDEIARVAASDPTLWLHVDAAYGGVTLALEEERMPAHLDAIRTHFDSFSLNLHKWGLVHMECAPTFLRNRRYLANALSLTPEYLKSRGTDAAALNDLRNLQIVLGRRFRALKVWFVLRSFGQAGFRTHLRNAIAQAAHFAHALQRMPAFEIVHPPRWGLVMFRLLAAGTGTDVDALNRRFNDVLLTRQDAMFLTPTVLPEVGFCLRIVFGAPATEMRHVDKALDLLAQCAAQTLHHADEPHGAAPAS</sequence>
<dbReference type="InterPro" id="IPR010977">
    <property type="entry name" value="Aromatic_deC"/>
</dbReference>
<dbReference type="GO" id="GO:0030170">
    <property type="term" value="F:pyridoxal phosphate binding"/>
    <property type="evidence" value="ECO:0007669"/>
    <property type="project" value="InterPro"/>
</dbReference>
<comment type="cofactor">
    <cofactor evidence="1 6 7">
        <name>pyridoxal 5'-phosphate</name>
        <dbReference type="ChEBI" id="CHEBI:597326"/>
    </cofactor>
</comment>
<dbReference type="AlphaFoldDB" id="A0A2N1J794"/>
<dbReference type="InterPro" id="IPR002129">
    <property type="entry name" value="PyrdxlP-dep_de-COase"/>
</dbReference>
<dbReference type="GO" id="GO:0019752">
    <property type="term" value="P:carboxylic acid metabolic process"/>
    <property type="evidence" value="ECO:0007669"/>
    <property type="project" value="InterPro"/>
</dbReference>
<dbReference type="Gene3D" id="3.90.1150.10">
    <property type="entry name" value="Aspartate Aminotransferase, domain 1"/>
    <property type="match status" value="1"/>
</dbReference>
<name>A0A2N1J794_9BASI</name>